<reference evidence="10" key="1">
    <citation type="submission" date="2020-07" db="EMBL/GenBank/DDBJ databases">
        <title>Huge and variable diversity of episymbiotic CPR bacteria and DPANN archaea in groundwater ecosystems.</title>
        <authorList>
            <person name="He C.Y."/>
            <person name="Keren R."/>
            <person name="Whittaker M."/>
            <person name="Farag I.F."/>
            <person name="Doudna J."/>
            <person name="Cate J.H.D."/>
            <person name="Banfield J.F."/>
        </authorList>
    </citation>
    <scope>NUCLEOTIDE SEQUENCE</scope>
    <source>
        <strain evidence="10">NC_groundwater_1818_Pr3_B-0.1um_66_35</strain>
    </source>
</reference>
<keyword evidence="4" id="KW-0997">Cell inner membrane</keyword>
<feature type="transmembrane region" description="Helical" evidence="9">
    <location>
        <begin position="171"/>
        <end position="197"/>
    </location>
</feature>
<dbReference type="EMBL" id="JACRJB010000068">
    <property type="protein sequence ID" value="MBI5132718.1"/>
    <property type="molecule type" value="Genomic_DNA"/>
</dbReference>
<gene>
    <name evidence="10" type="ORF">HZA66_25035</name>
</gene>
<organism evidence="10 11">
    <name type="scientific">Rhodopseudomonas palustris</name>
    <dbReference type="NCBI Taxonomy" id="1076"/>
    <lineage>
        <taxon>Bacteria</taxon>
        <taxon>Pseudomonadati</taxon>
        <taxon>Pseudomonadota</taxon>
        <taxon>Alphaproteobacteria</taxon>
        <taxon>Hyphomicrobiales</taxon>
        <taxon>Nitrobacteraceae</taxon>
        <taxon>Rhodopseudomonas</taxon>
    </lineage>
</organism>
<dbReference type="InterPro" id="IPR007272">
    <property type="entry name" value="Sulf_transp_TsuA/YedE"/>
</dbReference>
<comment type="subcellular location">
    <subcellularLocation>
        <location evidence="1">Cell inner membrane</location>
        <topology evidence="1">Multi-pass membrane protein</topology>
    </subcellularLocation>
</comment>
<comment type="caution">
    <text evidence="10">The sequence shown here is derived from an EMBL/GenBank/DDBJ whole genome shotgun (WGS) entry which is preliminary data.</text>
</comment>
<evidence type="ECO:0000256" key="4">
    <source>
        <dbReference type="ARBA" id="ARBA00022519"/>
    </source>
</evidence>
<evidence type="ECO:0000256" key="6">
    <source>
        <dbReference type="ARBA" id="ARBA00022989"/>
    </source>
</evidence>
<keyword evidence="3" id="KW-1003">Cell membrane</keyword>
<evidence type="ECO:0000256" key="3">
    <source>
        <dbReference type="ARBA" id="ARBA00022475"/>
    </source>
</evidence>
<dbReference type="Pfam" id="PF04143">
    <property type="entry name" value="Sulf_transp"/>
    <property type="match status" value="1"/>
</dbReference>
<feature type="transmembrane region" description="Helical" evidence="9">
    <location>
        <begin position="101"/>
        <end position="120"/>
    </location>
</feature>
<dbReference type="AlphaFoldDB" id="A0A933S204"/>
<feature type="transmembrane region" description="Helical" evidence="9">
    <location>
        <begin position="74"/>
        <end position="95"/>
    </location>
</feature>
<feature type="transmembrane region" description="Helical" evidence="9">
    <location>
        <begin position="295"/>
        <end position="313"/>
    </location>
</feature>
<keyword evidence="2" id="KW-0813">Transport</keyword>
<protein>
    <submittedName>
        <fullName evidence="10">YeeE/YedE family protein</fullName>
    </submittedName>
</protein>
<dbReference type="GO" id="GO:0005886">
    <property type="term" value="C:plasma membrane"/>
    <property type="evidence" value="ECO:0007669"/>
    <property type="project" value="UniProtKB-SubCell"/>
</dbReference>
<accession>A0A933S204</accession>
<comment type="similarity">
    <text evidence="8">Belongs to the TsuA/YedE (TC 9.B.102) family.</text>
</comment>
<evidence type="ECO:0000256" key="2">
    <source>
        <dbReference type="ARBA" id="ARBA00022448"/>
    </source>
</evidence>
<feature type="transmembrane region" description="Helical" evidence="9">
    <location>
        <begin position="141"/>
        <end position="159"/>
    </location>
</feature>
<keyword evidence="7 9" id="KW-0472">Membrane</keyword>
<evidence type="ECO:0000256" key="9">
    <source>
        <dbReference type="SAM" id="Phobius"/>
    </source>
</evidence>
<evidence type="ECO:0000256" key="8">
    <source>
        <dbReference type="ARBA" id="ARBA00035655"/>
    </source>
</evidence>
<feature type="transmembrane region" description="Helical" evidence="9">
    <location>
        <begin position="362"/>
        <end position="379"/>
    </location>
</feature>
<proteinExistence type="inferred from homology"/>
<feature type="transmembrane region" description="Helical" evidence="9">
    <location>
        <begin position="223"/>
        <end position="244"/>
    </location>
</feature>
<dbReference type="PANTHER" id="PTHR30574">
    <property type="entry name" value="INNER MEMBRANE PROTEIN YEDE"/>
    <property type="match status" value="1"/>
</dbReference>
<keyword evidence="5 9" id="KW-0812">Transmembrane</keyword>
<evidence type="ECO:0000256" key="1">
    <source>
        <dbReference type="ARBA" id="ARBA00004429"/>
    </source>
</evidence>
<evidence type="ECO:0000313" key="10">
    <source>
        <dbReference type="EMBL" id="MBI5132718.1"/>
    </source>
</evidence>
<name>A0A933S204_RHOPL</name>
<keyword evidence="6 9" id="KW-1133">Transmembrane helix</keyword>
<dbReference type="Proteomes" id="UP000782519">
    <property type="component" value="Unassembled WGS sequence"/>
</dbReference>
<evidence type="ECO:0000256" key="7">
    <source>
        <dbReference type="ARBA" id="ARBA00023136"/>
    </source>
</evidence>
<evidence type="ECO:0000256" key="5">
    <source>
        <dbReference type="ARBA" id="ARBA00022692"/>
    </source>
</evidence>
<feature type="transmembrane region" description="Helical" evidence="9">
    <location>
        <begin position="325"/>
        <end position="350"/>
    </location>
</feature>
<dbReference type="PANTHER" id="PTHR30574:SF1">
    <property type="entry name" value="SULPHUR TRANSPORT DOMAIN-CONTAINING PROTEIN"/>
    <property type="match status" value="1"/>
</dbReference>
<feature type="transmembrane region" description="Helical" evidence="9">
    <location>
        <begin position="36"/>
        <end position="62"/>
    </location>
</feature>
<sequence length="399" mass="42182">MSSRSDVQRLPVLLAVVLAISGGAVAWSNGWRLVALWAVGIALGYTLYSATFRFSAGFRAVLRDGRTAHIRAQLLMIGIAVLLFLPALAADAVLGQPVRGFVFPAGAAVALGAFLFGIGMQLGGGCASGTLYTVGGGSVRMVVTLLFVVTGATIAAFAAEWWSDLPALPPISLLTVFGLLPSLLLSVGLLAAIWVAVARYERRRHGELASIWRGAERRCMRGVWPYALAALALAVLNFVTLILAGRPWGITQAFALWGAKALDDGRLAEPVFWAFWENPTRAEALHRQVWADTTSLMNIAVVVGALLAAGLAGRFAPQWRIPTSHLLGSVIGGLLLGAGAIIATGCNISAMFSGIASGSLHGWLWIAAALPGNWVGIHLRPWFRLDDPAIAEPSVRHSI</sequence>
<evidence type="ECO:0000313" key="11">
    <source>
        <dbReference type="Proteomes" id="UP000782519"/>
    </source>
</evidence>